<dbReference type="AlphaFoldDB" id="A0A8H6Z523"/>
<feature type="signal peptide" evidence="2">
    <location>
        <begin position="1"/>
        <end position="20"/>
    </location>
</feature>
<evidence type="ECO:0000313" key="3">
    <source>
        <dbReference type="EMBL" id="KAF7370011.1"/>
    </source>
</evidence>
<evidence type="ECO:0000313" key="4">
    <source>
        <dbReference type="Proteomes" id="UP000623467"/>
    </source>
</evidence>
<keyword evidence="4" id="KW-1185">Reference proteome</keyword>
<keyword evidence="2" id="KW-0732">Signal</keyword>
<evidence type="ECO:0008006" key="5">
    <source>
        <dbReference type="Google" id="ProtNLM"/>
    </source>
</evidence>
<feature type="compositionally biased region" description="Basic and acidic residues" evidence="1">
    <location>
        <begin position="126"/>
        <end position="140"/>
    </location>
</feature>
<feature type="region of interest" description="Disordered" evidence="1">
    <location>
        <begin position="123"/>
        <end position="151"/>
    </location>
</feature>
<dbReference type="Proteomes" id="UP000623467">
    <property type="component" value="Unassembled WGS sequence"/>
</dbReference>
<evidence type="ECO:0000256" key="1">
    <source>
        <dbReference type="SAM" id="MobiDB-lite"/>
    </source>
</evidence>
<protein>
    <recommendedName>
        <fullName evidence="5">Secreted protein</fullName>
    </recommendedName>
</protein>
<feature type="chain" id="PRO_5034673218" description="Secreted protein" evidence="2">
    <location>
        <begin position="21"/>
        <end position="168"/>
    </location>
</feature>
<dbReference type="EMBL" id="JACAZH010000004">
    <property type="protein sequence ID" value="KAF7370011.1"/>
    <property type="molecule type" value="Genomic_DNA"/>
</dbReference>
<proteinExistence type="predicted"/>
<evidence type="ECO:0000256" key="2">
    <source>
        <dbReference type="SAM" id="SignalP"/>
    </source>
</evidence>
<sequence>MNVCPLIVGWRLALFDAFSAAPAIPLRAAVTVLAPLSDSPPKSPWRQLGERSARDIRGLEHSRALFARIDPTLMRPRSRARAVRRMPIQIDPHSPWRGMYNLKCLAEWSRASMRAISLSRPGTPFARRERNRERERERVHGTNRVSARKSSAPCATCGKRRRFIWVAN</sequence>
<accession>A0A8H6Z523</accession>
<gene>
    <name evidence="3" type="ORF">MSAN_00631100</name>
</gene>
<name>A0A8H6Z523_9AGAR</name>
<organism evidence="3 4">
    <name type="scientific">Mycena sanguinolenta</name>
    <dbReference type="NCBI Taxonomy" id="230812"/>
    <lineage>
        <taxon>Eukaryota</taxon>
        <taxon>Fungi</taxon>
        <taxon>Dikarya</taxon>
        <taxon>Basidiomycota</taxon>
        <taxon>Agaricomycotina</taxon>
        <taxon>Agaricomycetes</taxon>
        <taxon>Agaricomycetidae</taxon>
        <taxon>Agaricales</taxon>
        <taxon>Marasmiineae</taxon>
        <taxon>Mycenaceae</taxon>
        <taxon>Mycena</taxon>
    </lineage>
</organism>
<reference evidence="3" key="1">
    <citation type="submission" date="2020-05" db="EMBL/GenBank/DDBJ databases">
        <title>Mycena genomes resolve the evolution of fungal bioluminescence.</title>
        <authorList>
            <person name="Tsai I.J."/>
        </authorList>
    </citation>
    <scope>NUCLEOTIDE SEQUENCE</scope>
    <source>
        <strain evidence="3">160909Yilan</strain>
    </source>
</reference>
<comment type="caution">
    <text evidence="3">The sequence shown here is derived from an EMBL/GenBank/DDBJ whole genome shotgun (WGS) entry which is preliminary data.</text>
</comment>